<accession>A0A1G7JWW8</accession>
<protein>
    <submittedName>
        <fullName evidence="1">Uncharacterized protein</fullName>
    </submittedName>
</protein>
<reference evidence="1 2" key="1">
    <citation type="submission" date="2016-10" db="EMBL/GenBank/DDBJ databases">
        <authorList>
            <person name="de Groot N.N."/>
        </authorList>
    </citation>
    <scope>NUCLEOTIDE SEQUENCE [LARGE SCALE GENOMIC DNA]</scope>
    <source>
        <strain evidence="1 2">R5</strain>
    </source>
</reference>
<proteinExistence type="predicted"/>
<dbReference type="Proteomes" id="UP000199245">
    <property type="component" value="Unassembled WGS sequence"/>
</dbReference>
<dbReference type="EMBL" id="FMZW01000050">
    <property type="protein sequence ID" value="SDF29372.1"/>
    <property type="molecule type" value="Genomic_DNA"/>
</dbReference>
<evidence type="ECO:0000313" key="2">
    <source>
        <dbReference type="Proteomes" id="UP000199245"/>
    </source>
</evidence>
<sequence>MVPCLFLGCHETYARYHADADHSRSGSHERCMIPALDAMTELTLAPVRRWGRFFGLAPCRMAGKLSGPANASRIASLYGWKPSVLISGAPITRSRGS</sequence>
<organism evidence="1 2">
    <name type="scientific">Bradyrhizobium brasilense</name>
    <dbReference type="NCBI Taxonomy" id="1419277"/>
    <lineage>
        <taxon>Bacteria</taxon>
        <taxon>Pseudomonadati</taxon>
        <taxon>Pseudomonadota</taxon>
        <taxon>Alphaproteobacteria</taxon>
        <taxon>Hyphomicrobiales</taxon>
        <taxon>Nitrobacteraceae</taxon>
        <taxon>Bradyrhizobium</taxon>
    </lineage>
</organism>
<name>A0A1G7JWW8_9BRAD</name>
<dbReference type="AlphaFoldDB" id="A0A1G7JWW8"/>
<gene>
    <name evidence="1" type="ORF">SAMN05216337_105040</name>
</gene>
<evidence type="ECO:0000313" key="1">
    <source>
        <dbReference type="EMBL" id="SDF29372.1"/>
    </source>
</evidence>